<dbReference type="Proteomes" id="UP001149090">
    <property type="component" value="Unassembled WGS sequence"/>
</dbReference>
<dbReference type="Pfam" id="PF19032">
    <property type="entry name" value="Intu_longin_2"/>
    <property type="match status" value="1"/>
</dbReference>
<protein>
    <recommendedName>
        <fullName evidence="7">CCZ1/INTU/HSP4 first Longin domain-containing protein</fullName>
    </recommendedName>
</protein>
<dbReference type="OrthoDB" id="240546at2759"/>
<keyword evidence="6" id="KW-1185">Reference proteome</keyword>
<evidence type="ECO:0000256" key="2">
    <source>
        <dbReference type="SAM" id="MobiDB-lite"/>
    </source>
</evidence>
<feature type="region of interest" description="Disordered" evidence="2">
    <location>
        <begin position="287"/>
        <end position="315"/>
    </location>
</feature>
<dbReference type="AlphaFoldDB" id="A0A9Q0LDR4"/>
<dbReference type="GO" id="GO:0016192">
    <property type="term" value="P:vesicle-mediated transport"/>
    <property type="evidence" value="ECO:0007669"/>
    <property type="project" value="InterPro"/>
</dbReference>
<dbReference type="InterPro" id="IPR043987">
    <property type="entry name" value="CCZ1/INTU/HSP4_longin_1"/>
</dbReference>
<evidence type="ECO:0000259" key="3">
    <source>
        <dbReference type="Pfam" id="PF19031"/>
    </source>
</evidence>
<accession>A0A9Q0LDR4</accession>
<evidence type="ECO:0000259" key="4">
    <source>
        <dbReference type="Pfam" id="PF19032"/>
    </source>
</evidence>
<organism evidence="5 6">
    <name type="scientific">Anaeramoeba ignava</name>
    <name type="common">Anaerobic marine amoeba</name>
    <dbReference type="NCBI Taxonomy" id="1746090"/>
    <lineage>
        <taxon>Eukaryota</taxon>
        <taxon>Metamonada</taxon>
        <taxon>Anaeramoebidae</taxon>
        <taxon>Anaeramoeba</taxon>
    </lineage>
</organism>
<evidence type="ECO:0000256" key="1">
    <source>
        <dbReference type="ARBA" id="ARBA00005352"/>
    </source>
</evidence>
<evidence type="ECO:0000313" key="5">
    <source>
        <dbReference type="EMBL" id="KAJ5070570.1"/>
    </source>
</evidence>
<name>A0A9Q0LDR4_ANAIG</name>
<proteinExistence type="inferred from homology"/>
<comment type="similarity">
    <text evidence="1">Belongs to the CCZ1 family.</text>
</comment>
<comment type="caution">
    <text evidence="5">The sequence shown here is derived from an EMBL/GenBank/DDBJ whole genome shotgun (WGS) entry which is preliminary data.</text>
</comment>
<dbReference type="PANTHER" id="PTHR13056:SF0">
    <property type="entry name" value="VACUOLAR FUSION PROTEIN CCZ1 HOMOLOG-RELATED"/>
    <property type="match status" value="1"/>
</dbReference>
<dbReference type="EMBL" id="JAPDFW010000094">
    <property type="protein sequence ID" value="KAJ5070570.1"/>
    <property type="molecule type" value="Genomic_DNA"/>
</dbReference>
<dbReference type="PANTHER" id="PTHR13056">
    <property type="entry name" value="VACUOLAR FUSION PROTEIN CCZ1 HOMOLOG-RELATED"/>
    <property type="match status" value="1"/>
</dbReference>
<feature type="compositionally biased region" description="Polar residues" evidence="2">
    <location>
        <begin position="287"/>
        <end position="306"/>
    </location>
</feature>
<sequence length="552" mass="65099">MNYIISPQLFSFAVFNPSLQESQKSEISKIIHFFPSEFHIQKKLSLIGFAEGLITFTQTFEQKRNRLSVHLQKQRFNLFQCEPNFWMILVTTNPSIQSKNQANINSNIDKKMQNNSVLQKILTQAYEMFCFFHGSFKRILERFSLRTLQNKLDLFMPNYLTSIDYSQSNINNSINVVFDGIPYLSLNPKIFLRVQCFLNQIELNLPSIKYSLFYYKDQLLWSSLNEKQTILLTEFLSKKLFSVKMGSNEEDKQDQEFENFLTKVQVKSTKHSNLNIQNNFKENKETSFISQHKTQSQKDITSSKNQGKLHKMKNSQSFNEQKMKSLIYNFDSFQTDSKLPENQTVSKANKGNVSWNKLPRFVMGPENIQDPNTAFNTIRVFTGKEEKENSLVIYQVYKIIIVFIVDPQVSIDVSFYQKLEMMIANEIFTIGINIGDLSLQKHEEFPLNPIIFFWSPLTNMKQFFSVKNRSHFSKKNIRYILSLFKDFNNRNPSPKEIILQSQEYWIFAGRSETCMIFVIFEQKNLPFTQAFELFGKLQERFYYSRSIENQRK</sequence>
<gene>
    <name evidence="5" type="ORF">M0811_10839</name>
</gene>
<reference evidence="5" key="1">
    <citation type="submission" date="2022-10" db="EMBL/GenBank/DDBJ databases">
        <title>Novel sulphate-reducing endosymbionts in the free-living metamonad Anaeramoeba.</title>
        <authorList>
            <person name="Jerlstrom-Hultqvist J."/>
            <person name="Cepicka I."/>
            <person name="Gallot-Lavallee L."/>
            <person name="Salas-Leiva D."/>
            <person name="Curtis B.A."/>
            <person name="Zahonova K."/>
            <person name="Pipaliya S."/>
            <person name="Dacks J."/>
            <person name="Roger A.J."/>
        </authorList>
    </citation>
    <scope>NUCLEOTIDE SEQUENCE</scope>
    <source>
        <strain evidence="5">BMAN</strain>
    </source>
</reference>
<evidence type="ECO:0000313" key="6">
    <source>
        <dbReference type="Proteomes" id="UP001149090"/>
    </source>
</evidence>
<dbReference type="InterPro" id="IPR043988">
    <property type="entry name" value="CCZ1/INTU_longin_2"/>
</dbReference>
<dbReference type="GO" id="GO:0035658">
    <property type="term" value="C:Mon1-Ccz1 complex"/>
    <property type="evidence" value="ECO:0007669"/>
    <property type="project" value="InterPro"/>
</dbReference>
<feature type="domain" description="CCZ1/INTU/HSP4 first Longin" evidence="3">
    <location>
        <begin position="11"/>
        <end position="134"/>
    </location>
</feature>
<feature type="domain" description="CCZ1/INTU second Longin" evidence="4">
    <location>
        <begin position="208"/>
        <end position="420"/>
    </location>
</feature>
<evidence type="ECO:0008006" key="7">
    <source>
        <dbReference type="Google" id="ProtNLM"/>
    </source>
</evidence>
<dbReference type="InterPro" id="IPR013176">
    <property type="entry name" value="Ccz1"/>
</dbReference>
<dbReference type="Pfam" id="PF19031">
    <property type="entry name" value="Intu_longin_1"/>
    <property type="match status" value="1"/>
</dbReference>